<organism evidence="3 4">
    <name type="scientific">Coffea arabica</name>
    <name type="common">Arabian coffee</name>
    <dbReference type="NCBI Taxonomy" id="13443"/>
    <lineage>
        <taxon>Eukaryota</taxon>
        <taxon>Viridiplantae</taxon>
        <taxon>Streptophyta</taxon>
        <taxon>Embryophyta</taxon>
        <taxon>Tracheophyta</taxon>
        <taxon>Spermatophyta</taxon>
        <taxon>Magnoliopsida</taxon>
        <taxon>eudicotyledons</taxon>
        <taxon>Gunneridae</taxon>
        <taxon>Pentapetalae</taxon>
        <taxon>asterids</taxon>
        <taxon>lamiids</taxon>
        <taxon>Gentianales</taxon>
        <taxon>Rubiaceae</taxon>
        <taxon>Ixoroideae</taxon>
        <taxon>Gardenieae complex</taxon>
        <taxon>Bertiereae - Coffeeae clade</taxon>
        <taxon>Coffeeae</taxon>
        <taxon>Coffea</taxon>
    </lineage>
</organism>
<accession>A0ABM4WBS7</accession>
<evidence type="ECO:0000256" key="1">
    <source>
        <dbReference type="ARBA" id="ARBA00022801"/>
    </source>
</evidence>
<keyword evidence="1" id="KW-0378">Hydrolase</keyword>
<dbReference type="GeneID" id="113724801"/>
<gene>
    <name evidence="4" type="primary">LOC113724801</name>
</gene>
<feature type="domain" description="UFSP1/2/DUB catalytic" evidence="2">
    <location>
        <begin position="319"/>
        <end position="426"/>
    </location>
</feature>
<dbReference type="InterPro" id="IPR012462">
    <property type="entry name" value="UFSP1/2_DUB_cat"/>
</dbReference>
<name>A0ABM4WBS7_COFAR</name>
<keyword evidence="3" id="KW-1185">Reference proteome</keyword>
<evidence type="ECO:0000313" key="4">
    <source>
        <dbReference type="RefSeq" id="XP_071929241.1"/>
    </source>
</evidence>
<dbReference type="PANTHER" id="PTHR48153">
    <property type="entry name" value="UFM1-SPECIFIC PROTEASE 2"/>
    <property type="match status" value="1"/>
</dbReference>
<dbReference type="RefSeq" id="XP_071929241.1">
    <property type="nucleotide sequence ID" value="XM_072073140.1"/>
</dbReference>
<evidence type="ECO:0000313" key="3">
    <source>
        <dbReference type="Proteomes" id="UP001652660"/>
    </source>
</evidence>
<reference evidence="4" key="1">
    <citation type="submission" date="2025-08" db="UniProtKB">
        <authorList>
            <consortium name="RefSeq"/>
        </authorList>
    </citation>
    <scope>IDENTIFICATION</scope>
    <source>
        <tissue evidence="4">Leaves</tissue>
    </source>
</reference>
<feature type="domain" description="UFSP1/2/DUB catalytic" evidence="2">
    <location>
        <begin position="143"/>
        <end position="257"/>
    </location>
</feature>
<proteinExistence type="predicted"/>
<sequence>MYLSLSLSHHLTFHSIPFHSFSSLSRAAPSLLFSIFMHANDHFADHELARDLEFAQQIQLAPPTPLVDSAMHCQSNFSDTHQSTSLLRDAATETDACEGSDVDGKFCSLISLQLKETFYQVEGGLITLLRNCLASESQDTTSILSGYVDHFQSREWEDIGWGCGWRNIQMLSSHLITQRQEAREVLYGGAGFVPDIASLQRWLEIAWELGFDAQGSNDFDREIYGKRNWIGTTECAALFRSFGLRAMVVDFCSKGTPSASSATALHHGKMASEEIVGKGKLTKVYGPMDRYLSRRDNSFTHEIFTMPEDCTHSCVPVGKIKGHGVIIDWVWNYFSDNNSTKPSSHRVVLSEKACRPLYFQHDGHSRTIVGIQAKRQTNGNYQYNLLILDPAHRTEALAKSVEQNFGWQKLIKRGIHTLKKPQYQLCFIEPGIASGEEIDQLKVLYGINIEVVKGFLN</sequence>
<evidence type="ECO:0000259" key="2">
    <source>
        <dbReference type="Pfam" id="PF07910"/>
    </source>
</evidence>
<dbReference type="Pfam" id="PF07910">
    <property type="entry name" value="Peptidase_C78"/>
    <property type="match status" value="2"/>
</dbReference>
<protein>
    <submittedName>
        <fullName evidence="4">Uncharacterized protein isoform X1</fullName>
    </submittedName>
</protein>
<dbReference type="PANTHER" id="PTHR48153:SF4">
    <property type="entry name" value="UBIQUITIN CARBOXYL-TERMINAL HYDROLASE MUG105"/>
    <property type="match status" value="1"/>
</dbReference>
<dbReference type="Proteomes" id="UP001652660">
    <property type="component" value="Chromosome 2c"/>
</dbReference>
<dbReference type="Gene3D" id="3.90.70.130">
    <property type="match status" value="2"/>
</dbReference>